<evidence type="ECO:0000313" key="2">
    <source>
        <dbReference type="EMBL" id="TQM65677.1"/>
    </source>
</evidence>
<evidence type="ECO:0000313" key="3">
    <source>
        <dbReference type="Proteomes" id="UP000318331"/>
    </source>
</evidence>
<keyword evidence="1" id="KW-0812">Transmembrane</keyword>
<keyword evidence="1" id="KW-0472">Membrane</keyword>
<dbReference type="OrthoDB" id="4964691at2"/>
<feature type="transmembrane region" description="Helical" evidence="1">
    <location>
        <begin position="131"/>
        <end position="155"/>
    </location>
</feature>
<dbReference type="Pfam" id="PF07077">
    <property type="entry name" value="DUF1345"/>
    <property type="match status" value="1"/>
</dbReference>
<organism evidence="2 3">
    <name type="scientific">Klugiella xanthotipulae</name>
    <dbReference type="NCBI Taxonomy" id="244735"/>
    <lineage>
        <taxon>Bacteria</taxon>
        <taxon>Bacillati</taxon>
        <taxon>Actinomycetota</taxon>
        <taxon>Actinomycetes</taxon>
        <taxon>Micrococcales</taxon>
        <taxon>Microbacteriaceae</taxon>
        <taxon>Klugiella</taxon>
    </lineage>
</organism>
<sequence length="237" mass="26344">MITQRYVRDFVRVNWSAGAALVIAIVASLPSTIALANGGLTRDEITQASILIYLLGWPLFLAIYLVWTHIIFTRPIPQGGLHAQQHRPQRWWLRIFDYGDATIWTLSTTAVAVVLTITISQNATYRGDWLYTTLVMLSVASSWASMLYAFALQYFRLGSSAPVHGTTHFTFGLNGKARFGDYLTLAILLSTMAAMVSAKVHSRRAWQLVRANVLFAFTFNTVIVAMMVSLLFGGFSG</sequence>
<dbReference type="Proteomes" id="UP000318331">
    <property type="component" value="Unassembled WGS sequence"/>
</dbReference>
<dbReference type="RefSeq" id="WP_141915531.1">
    <property type="nucleotide sequence ID" value="NZ_BAAAYS010000001.1"/>
</dbReference>
<name>A0A543I528_9MICO</name>
<feature type="transmembrane region" description="Helical" evidence="1">
    <location>
        <begin position="15"/>
        <end position="38"/>
    </location>
</feature>
<comment type="caution">
    <text evidence="2">The sequence shown here is derived from an EMBL/GenBank/DDBJ whole genome shotgun (WGS) entry which is preliminary data.</text>
</comment>
<dbReference type="AlphaFoldDB" id="A0A543I528"/>
<keyword evidence="1" id="KW-1133">Transmembrane helix</keyword>
<protein>
    <submittedName>
        <fullName evidence="2">Putative membrane protein</fullName>
    </submittedName>
</protein>
<dbReference type="InterPro" id="IPR009781">
    <property type="entry name" value="DUF1345"/>
</dbReference>
<proteinExistence type="predicted"/>
<reference evidence="2 3" key="1">
    <citation type="submission" date="2019-06" db="EMBL/GenBank/DDBJ databases">
        <title>Sequencing the genomes of 1000 actinobacteria strains.</title>
        <authorList>
            <person name="Klenk H.-P."/>
        </authorList>
    </citation>
    <scope>NUCLEOTIDE SEQUENCE [LARGE SCALE GENOMIC DNA]</scope>
    <source>
        <strain evidence="2 3">DSM 18031</strain>
    </source>
</reference>
<evidence type="ECO:0000256" key="1">
    <source>
        <dbReference type="SAM" id="Phobius"/>
    </source>
</evidence>
<feature type="transmembrane region" description="Helical" evidence="1">
    <location>
        <begin position="213"/>
        <end position="235"/>
    </location>
</feature>
<feature type="transmembrane region" description="Helical" evidence="1">
    <location>
        <begin position="50"/>
        <end position="72"/>
    </location>
</feature>
<accession>A0A543I528</accession>
<feature type="transmembrane region" description="Helical" evidence="1">
    <location>
        <begin position="101"/>
        <end position="119"/>
    </location>
</feature>
<dbReference type="EMBL" id="VFPN01000001">
    <property type="protein sequence ID" value="TQM65677.1"/>
    <property type="molecule type" value="Genomic_DNA"/>
</dbReference>
<keyword evidence="3" id="KW-1185">Reference proteome</keyword>
<gene>
    <name evidence="2" type="ORF">FB466_0488</name>
</gene>
<feature type="transmembrane region" description="Helical" evidence="1">
    <location>
        <begin position="182"/>
        <end position="201"/>
    </location>
</feature>